<accession>A0A0F3KJE9</accession>
<protein>
    <recommendedName>
        <fullName evidence="8">TonB-dependent transporter Oar-like beta-barrel domain-containing protein</fullName>
    </recommendedName>
</protein>
<dbReference type="InterPro" id="IPR039426">
    <property type="entry name" value="TonB-dep_rcpt-like"/>
</dbReference>
<dbReference type="InterPro" id="IPR057601">
    <property type="entry name" value="Oar-like_b-barrel"/>
</dbReference>
<evidence type="ECO:0000256" key="3">
    <source>
        <dbReference type="ARBA" id="ARBA00022452"/>
    </source>
</evidence>
<keyword evidence="2" id="KW-0813">Transport</keyword>
<dbReference type="InterPro" id="IPR036942">
    <property type="entry name" value="Beta-barrel_TonB_sf"/>
</dbReference>
<dbReference type="InterPro" id="IPR037066">
    <property type="entry name" value="Plug_dom_sf"/>
</dbReference>
<proteinExistence type="predicted"/>
<dbReference type="SUPFAM" id="SSF56935">
    <property type="entry name" value="Porins"/>
    <property type="match status" value="1"/>
</dbReference>
<dbReference type="Gene3D" id="2.40.170.20">
    <property type="entry name" value="TonB-dependent receptor, beta-barrel domain"/>
    <property type="match status" value="1"/>
</dbReference>
<dbReference type="PANTHER" id="PTHR30069">
    <property type="entry name" value="TONB-DEPENDENT OUTER MEMBRANE RECEPTOR"/>
    <property type="match status" value="1"/>
</dbReference>
<evidence type="ECO:0000259" key="8">
    <source>
        <dbReference type="Pfam" id="PF25183"/>
    </source>
</evidence>
<reference evidence="9 10" key="1">
    <citation type="submission" date="2015-03" db="EMBL/GenBank/DDBJ databases">
        <title>Draft genome sequence of Luteibacter yeojuensis strain SU11.</title>
        <authorList>
            <person name="Sulaiman J."/>
            <person name="Priya K."/>
            <person name="Chan K.-G."/>
        </authorList>
    </citation>
    <scope>NUCLEOTIDE SEQUENCE [LARGE SCALE GENOMIC DNA]</scope>
    <source>
        <strain evidence="9 10">SU11</strain>
    </source>
</reference>
<comment type="caution">
    <text evidence="9">The sequence shown here is derived from an EMBL/GenBank/DDBJ whole genome shotgun (WGS) entry which is preliminary data.</text>
</comment>
<dbReference type="EMBL" id="JZRB01000029">
    <property type="protein sequence ID" value="KJV31343.1"/>
    <property type="molecule type" value="Genomic_DNA"/>
</dbReference>
<dbReference type="Pfam" id="PF25183">
    <property type="entry name" value="OMP_b-brl_4"/>
    <property type="match status" value="1"/>
</dbReference>
<evidence type="ECO:0000313" key="10">
    <source>
        <dbReference type="Proteomes" id="UP000033651"/>
    </source>
</evidence>
<dbReference type="SUPFAM" id="SSF49452">
    <property type="entry name" value="Starch-binding domain-like"/>
    <property type="match status" value="1"/>
</dbReference>
<name>A0A0F3KJE9_9GAMM</name>
<feature type="signal peptide" evidence="7">
    <location>
        <begin position="1"/>
        <end position="26"/>
    </location>
</feature>
<dbReference type="GO" id="GO:0044718">
    <property type="term" value="P:siderophore transmembrane transport"/>
    <property type="evidence" value="ECO:0007669"/>
    <property type="project" value="TreeGrafter"/>
</dbReference>
<dbReference type="Proteomes" id="UP000033651">
    <property type="component" value="Unassembled WGS sequence"/>
</dbReference>
<dbReference type="GO" id="GO:0030246">
    <property type="term" value="F:carbohydrate binding"/>
    <property type="evidence" value="ECO:0007669"/>
    <property type="project" value="InterPro"/>
</dbReference>
<gene>
    <name evidence="9" type="ORF">VI08_13715</name>
</gene>
<dbReference type="PATRIC" id="fig|345309.4.peg.2094"/>
<keyword evidence="10" id="KW-1185">Reference proteome</keyword>
<comment type="subcellular location">
    <subcellularLocation>
        <location evidence="1">Cell outer membrane</location>
        <topology evidence="1">Multi-pass membrane protein</topology>
    </subcellularLocation>
</comment>
<dbReference type="GO" id="GO:0009279">
    <property type="term" value="C:cell outer membrane"/>
    <property type="evidence" value="ECO:0007669"/>
    <property type="project" value="UniProtKB-SubCell"/>
</dbReference>
<evidence type="ECO:0000256" key="4">
    <source>
        <dbReference type="ARBA" id="ARBA00022692"/>
    </source>
</evidence>
<keyword evidence="7" id="KW-0732">Signal</keyword>
<evidence type="ECO:0000313" key="9">
    <source>
        <dbReference type="EMBL" id="KJV31343.1"/>
    </source>
</evidence>
<dbReference type="PANTHER" id="PTHR30069:SF46">
    <property type="entry name" value="OAR PROTEIN"/>
    <property type="match status" value="1"/>
</dbReference>
<keyword evidence="6" id="KW-0998">Cell outer membrane</keyword>
<dbReference type="GO" id="GO:0015344">
    <property type="term" value="F:siderophore uptake transmembrane transporter activity"/>
    <property type="evidence" value="ECO:0007669"/>
    <property type="project" value="TreeGrafter"/>
</dbReference>
<keyword evidence="5" id="KW-0472">Membrane</keyword>
<sequence length="1012" mass="110022">MPCRARVIAAAIAVALLGIESPAVFAQSTVGTISGAAPAAAGESVRVENPGSGFSRDVPVDERGRFTAASLPIGIYRVTLLRDGKPVETRDNIQLRVGTTTQVSFAEASSAAGPSTENLAAVTVSANAIPAIDTTSVDSRSVVTATELAKLPVARSAESVALLAPGTVAGNPAFGGVAFSGSSVAENAYYINGFNTSNPLTNLGGTQLPYGAIDQQETLTAGYGPQYGRSDGGVISQVGKHGTNEWHFGAQIQWLPRSLRAGPANSYYVQGKRKGELYDYNREDKSWSEIINGYGGGALIKDKLFFYAAYEVERQQGSSIGSIDGPYETEYRYRDPRWYAKVDWNITDNHILEFTGVSSKQSYQANQFFYDYDSKTEGAFRAQSSPTKTSTDIGIVKYTGYLTDDLTLSAMYGKLKNKNYTQYPGYDADQVFISGASNQNPALNGGVPLPGSQPFGYLNDPSAANRTRNLRIDLSEHLGDHTISAGIDNQVAVATDQGSIVSGPDGGYWWIYTNASGDPTAPIDIQNGVPAPVGYPGGEDGYYVSRYRYRAVASAQTTQRAQYIEDAWQVSDRFLLKLGLRNDQFTNYNTDHKAYIRQTKPQWAPRVGFAWDVGGDASFKVFGNVGRYYLALPNSVAIRGAGGNLFTNEYFTYTGINADGTPSGLTALPPGHAVAGSAAALTGAAPDPETVTARHLKAEFQDEYVLGFQHQWGPEWVYGVKGVVRNLRNALDDVCDVGTIQAAARAQGVDTDALSDANPSCYIFNPGKASDFTLLTDDGARHNVHVTNDDFGFPHLKRKYAGLEFTLEHPFDGTWYGSFNYVYSHSFGNTEGPVRSDIRQSDIAATTSWDYSSLMVYSNGDQANDQRHQFKFNGYWQMASEWLLGANLAVVSGLPKGCLGAFGGPDLPPEDRDPSGYGKTSYYFCDGRPEPPGRAGRTPWQYTLSGNLEYRPEWAGKKLAFNLYVFNILNKQRPIQYDSGYGSTNDVPVDSYQRVVYRQQPRYVRVAVSYDF</sequence>
<organism evidence="9 10">
    <name type="scientific">Luteibacter yeojuensis</name>
    <dbReference type="NCBI Taxonomy" id="345309"/>
    <lineage>
        <taxon>Bacteria</taxon>
        <taxon>Pseudomonadati</taxon>
        <taxon>Pseudomonadota</taxon>
        <taxon>Gammaproteobacteria</taxon>
        <taxon>Lysobacterales</taxon>
        <taxon>Rhodanobacteraceae</taxon>
        <taxon>Luteibacter</taxon>
    </lineage>
</organism>
<evidence type="ECO:0000256" key="2">
    <source>
        <dbReference type="ARBA" id="ARBA00022448"/>
    </source>
</evidence>
<keyword evidence="4" id="KW-0812">Transmembrane</keyword>
<dbReference type="Gene3D" id="2.170.130.10">
    <property type="entry name" value="TonB-dependent receptor, plug domain"/>
    <property type="match status" value="1"/>
</dbReference>
<feature type="domain" description="TonB-dependent transporter Oar-like beta-barrel" evidence="8">
    <location>
        <begin position="592"/>
        <end position="878"/>
    </location>
</feature>
<keyword evidence="3" id="KW-1134">Transmembrane beta strand</keyword>
<evidence type="ECO:0000256" key="6">
    <source>
        <dbReference type="ARBA" id="ARBA00023237"/>
    </source>
</evidence>
<evidence type="ECO:0000256" key="1">
    <source>
        <dbReference type="ARBA" id="ARBA00004571"/>
    </source>
</evidence>
<dbReference type="AlphaFoldDB" id="A0A0F3KJE9"/>
<dbReference type="InterPro" id="IPR013784">
    <property type="entry name" value="Carb-bd-like_fold"/>
</dbReference>
<evidence type="ECO:0000256" key="7">
    <source>
        <dbReference type="SAM" id="SignalP"/>
    </source>
</evidence>
<feature type="chain" id="PRO_5002463332" description="TonB-dependent transporter Oar-like beta-barrel domain-containing protein" evidence="7">
    <location>
        <begin position="27"/>
        <end position="1012"/>
    </location>
</feature>
<evidence type="ECO:0000256" key="5">
    <source>
        <dbReference type="ARBA" id="ARBA00023136"/>
    </source>
</evidence>